<organism evidence="2 3">
    <name type="scientific">Gracilariopsis chorda</name>
    <dbReference type="NCBI Taxonomy" id="448386"/>
    <lineage>
        <taxon>Eukaryota</taxon>
        <taxon>Rhodophyta</taxon>
        <taxon>Florideophyceae</taxon>
        <taxon>Rhodymeniophycidae</taxon>
        <taxon>Gracilariales</taxon>
        <taxon>Gracilariaceae</taxon>
        <taxon>Gracilariopsis</taxon>
    </lineage>
</organism>
<gene>
    <name evidence="1" type="ORF">BWQ96_07391</name>
    <name evidence="2" type="ORF">BWQ96_07394</name>
</gene>
<dbReference type="EMBL" id="NBIV01000146">
    <property type="protein sequence ID" value="PXF42883.1"/>
    <property type="molecule type" value="Genomic_DNA"/>
</dbReference>
<proteinExistence type="predicted"/>
<evidence type="ECO:0000313" key="1">
    <source>
        <dbReference type="EMBL" id="PXF42883.1"/>
    </source>
</evidence>
<protein>
    <submittedName>
        <fullName evidence="2">Uncharacterized protein</fullName>
    </submittedName>
</protein>
<dbReference type="Proteomes" id="UP000247409">
    <property type="component" value="Unassembled WGS sequence"/>
</dbReference>
<accession>A0A2V3ILC7</accession>
<keyword evidence="3" id="KW-1185">Reference proteome</keyword>
<comment type="caution">
    <text evidence="2">The sequence shown here is derived from an EMBL/GenBank/DDBJ whole genome shotgun (WGS) entry which is preliminary data.</text>
</comment>
<name>A0A2V3ILC7_9FLOR</name>
<sequence length="48" mass="5715">MPYQYSYYSRCGAFNKSPTLTDEQEYAQTTCSQLDKKSMLRRFKSFSK</sequence>
<dbReference type="EMBL" id="NBIV01000146">
    <property type="protein sequence ID" value="PXF42886.1"/>
    <property type="molecule type" value="Genomic_DNA"/>
</dbReference>
<evidence type="ECO:0000313" key="3">
    <source>
        <dbReference type="Proteomes" id="UP000247409"/>
    </source>
</evidence>
<reference evidence="2 3" key="1">
    <citation type="journal article" date="2018" name="Mol. Biol. Evol.">
        <title>Analysis of the draft genome of the red seaweed Gracilariopsis chorda provides insights into genome size evolution in Rhodophyta.</title>
        <authorList>
            <person name="Lee J."/>
            <person name="Yang E.C."/>
            <person name="Graf L."/>
            <person name="Yang J.H."/>
            <person name="Qiu H."/>
            <person name="Zel Zion U."/>
            <person name="Chan C.X."/>
            <person name="Stephens T.G."/>
            <person name="Weber A.P.M."/>
            <person name="Boo G.H."/>
            <person name="Boo S.M."/>
            <person name="Kim K.M."/>
            <person name="Shin Y."/>
            <person name="Jung M."/>
            <person name="Lee S.J."/>
            <person name="Yim H.S."/>
            <person name="Lee J.H."/>
            <person name="Bhattacharya D."/>
            <person name="Yoon H.S."/>
        </authorList>
    </citation>
    <scope>NUCLEOTIDE SEQUENCE [LARGE SCALE GENOMIC DNA]</scope>
    <source>
        <strain evidence="2 3">SKKU-2015</strain>
        <tissue evidence="2">Whole body</tissue>
    </source>
</reference>
<evidence type="ECO:0000313" key="2">
    <source>
        <dbReference type="EMBL" id="PXF42886.1"/>
    </source>
</evidence>
<dbReference type="AlphaFoldDB" id="A0A2V3ILC7"/>